<feature type="compositionally biased region" description="Polar residues" evidence="2">
    <location>
        <begin position="286"/>
        <end position="295"/>
    </location>
</feature>
<dbReference type="EMBL" id="OC000160">
    <property type="protein sequence ID" value="CAD7256338.1"/>
    <property type="molecule type" value="Genomic_DNA"/>
</dbReference>
<dbReference type="PROSITE" id="PS51968">
    <property type="entry name" value="GRH_CP2_DB"/>
    <property type="match status" value="1"/>
</dbReference>
<dbReference type="GO" id="GO:0001228">
    <property type="term" value="F:DNA-binding transcription activator activity, RNA polymerase II-specific"/>
    <property type="evidence" value="ECO:0007669"/>
    <property type="project" value="TreeGrafter"/>
</dbReference>
<feature type="region of interest" description="Disordered" evidence="2">
    <location>
        <begin position="36"/>
        <end position="55"/>
    </location>
</feature>
<name>A0A7R9ALI2_TIMSH</name>
<feature type="region of interest" description="Disordered" evidence="2">
    <location>
        <begin position="286"/>
        <end position="309"/>
    </location>
</feature>
<proteinExistence type="predicted"/>
<evidence type="ECO:0000256" key="1">
    <source>
        <dbReference type="PROSITE-ProRule" id="PRU01313"/>
    </source>
</evidence>
<feature type="region of interest" description="Disordered" evidence="2">
    <location>
        <begin position="92"/>
        <end position="112"/>
    </location>
</feature>
<feature type="domain" description="Grh/CP2 DB" evidence="3">
    <location>
        <begin position="488"/>
        <end position="587"/>
    </location>
</feature>
<feature type="region of interest" description="Disordered" evidence="2">
    <location>
        <begin position="157"/>
        <end position="196"/>
    </location>
</feature>
<accession>A0A7R9ALI2</accession>
<feature type="region of interest" description="Disordered" evidence="2">
    <location>
        <begin position="1"/>
        <end position="21"/>
    </location>
</feature>
<feature type="compositionally biased region" description="Low complexity" evidence="2">
    <location>
        <begin position="159"/>
        <end position="171"/>
    </location>
</feature>
<dbReference type="Pfam" id="PF04516">
    <property type="entry name" value="CP2"/>
    <property type="match status" value="1"/>
</dbReference>
<organism evidence="4">
    <name type="scientific">Timema shepardi</name>
    <name type="common">Walking stick</name>
    <dbReference type="NCBI Taxonomy" id="629360"/>
    <lineage>
        <taxon>Eukaryota</taxon>
        <taxon>Metazoa</taxon>
        <taxon>Ecdysozoa</taxon>
        <taxon>Arthropoda</taxon>
        <taxon>Hexapoda</taxon>
        <taxon>Insecta</taxon>
        <taxon>Pterygota</taxon>
        <taxon>Neoptera</taxon>
        <taxon>Polyneoptera</taxon>
        <taxon>Phasmatodea</taxon>
        <taxon>Timematodea</taxon>
        <taxon>Timematoidea</taxon>
        <taxon>Timematidae</taxon>
        <taxon>Timema</taxon>
    </lineage>
</organism>
<keyword evidence="1" id="KW-0238">DNA-binding</keyword>
<feature type="compositionally biased region" description="Polar residues" evidence="2">
    <location>
        <begin position="101"/>
        <end position="110"/>
    </location>
</feature>
<feature type="region of interest" description="Disordered" evidence="2">
    <location>
        <begin position="448"/>
        <end position="475"/>
    </location>
</feature>
<comment type="subcellular location">
    <subcellularLocation>
        <location evidence="1">Nucleus</location>
    </subcellularLocation>
</comment>
<reference evidence="4" key="1">
    <citation type="submission" date="2020-11" db="EMBL/GenBank/DDBJ databases">
        <authorList>
            <person name="Tran Van P."/>
        </authorList>
    </citation>
    <scope>NUCLEOTIDE SEQUENCE</scope>
</reference>
<sequence>MYPVQWRGELPRTTSTASGGPLLASQLKVANGLGGGSGHDLLAPPPGSLSGTASPGTTAELQGLLLQHSQHQLQHHPHLHHGQLTVVKREPEDLSHHRQKNTGSPENTDSGIIIKGVGGGLGSRHKVVLVSAANGGASDLVVDVANNNNNTTIKEELQQHSAHASSRSLHSPQHGSRSVNGTPTSSTSSLLADGGGGGPLELITADGLKTGMAYTSQMFTTMGATTHHGSGTPSPTPYADQYATTAVSQGYLTSSGAIRAPISTTAAFAVTDPYYAREYFSEQGYSSQGRQQQVPSYADSPEAGGGSTTSTASYVERYVVRPSTGYHGSKGVVSSAAAAGLTVDLPSPDSGIGTDAITPRDQTTIQQYSVAYPLWGLTGTRASPNIVWGFPEVSADLKRKGNGWGWEEASTRNKRQARLIWFHGDRKVQSFEYSSELCQAGGPLLDPALVGQRSSQSPGQTPAGGRRPWHDFGRPNDADKIQIPKTFSQYGFKYHLESPISTSQRREDDRITYINKGQFYGITLEYLPDPDSPLKSQTVKSTRVISAGLSIAEYIWNIVDIFSFGKGRSWDDVKEVSAPVYETETNG</sequence>
<dbReference type="PANTHER" id="PTHR11037:SF20">
    <property type="entry name" value="PROTEIN GRAINYHEAD"/>
    <property type="match status" value="1"/>
</dbReference>
<feature type="compositionally biased region" description="Polar residues" evidence="2">
    <location>
        <begin position="173"/>
        <end position="190"/>
    </location>
</feature>
<evidence type="ECO:0000256" key="2">
    <source>
        <dbReference type="SAM" id="MobiDB-lite"/>
    </source>
</evidence>
<keyword evidence="1" id="KW-0539">Nucleus</keyword>
<protein>
    <recommendedName>
        <fullName evidence="3">Grh/CP2 DB domain-containing protein</fullName>
    </recommendedName>
</protein>
<gene>
    <name evidence="4" type="ORF">TSIB3V08_LOCUS619</name>
</gene>
<evidence type="ECO:0000259" key="3">
    <source>
        <dbReference type="PROSITE" id="PS51968"/>
    </source>
</evidence>
<dbReference type="InterPro" id="IPR040167">
    <property type="entry name" value="TF_CP2-like"/>
</dbReference>
<evidence type="ECO:0000313" key="4">
    <source>
        <dbReference type="EMBL" id="CAD7256338.1"/>
    </source>
</evidence>
<dbReference type="GO" id="GO:0005634">
    <property type="term" value="C:nucleus"/>
    <property type="evidence" value="ECO:0007669"/>
    <property type="project" value="UniProtKB-SubCell"/>
</dbReference>
<dbReference type="GO" id="GO:0000978">
    <property type="term" value="F:RNA polymerase II cis-regulatory region sequence-specific DNA binding"/>
    <property type="evidence" value="ECO:0007669"/>
    <property type="project" value="TreeGrafter"/>
</dbReference>
<dbReference type="PANTHER" id="PTHR11037">
    <property type="entry name" value="TRANSCRIPTION FACTOR CP2"/>
    <property type="match status" value="1"/>
</dbReference>
<dbReference type="InterPro" id="IPR007604">
    <property type="entry name" value="CP2"/>
</dbReference>
<dbReference type="AlphaFoldDB" id="A0A7R9ALI2"/>